<dbReference type="GeneID" id="17292398"/>
<evidence type="ECO:0000256" key="1">
    <source>
        <dbReference type="SAM" id="Coils"/>
    </source>
</evidence>
<evidence type="ECO:0000256" key="2">
    <source>
        <dbReference type="SAM" id="MobiDB-lite"/>
    </source>
</evidence>
<dbReference type="HOGENOM" id="CLU_1542946_0_0_1"/>
<reference evidence="4" key="3">
    <citation type="submission" date="2015-06" db="UniProtKB">
        <authorList>
            <consortium name="EnsemblProtists"/>
        </authorList>
    </citation>
    <scope>IDENTIFICATION</scope>
</reference>
<dbReference type="EMBL" id="JH993086">
    <property type="protein sequence ID" value="EKX35679.1"/>
    <property type="molecule type" value="Genomic_DNA"/>
</dbReference>
<dbReference type="KEGG" id="gtt:GUITHDRAFT_165906"/>
<dbReference type="EnsemblProtists" id="EKX35679">
    <property type="protein sequence ID" value="EKX35679"/>
    <property type="gene ID" value="GUITHDRAFT_165906"/>
</dbReference>
<proteinExistence type="predicted"/>
<dbReference type="Proteomes" id="UP000011087">
    <property type="component" value="Unassembled WGS sequence"/>
</dbReference>
<dbReference type="AlphaFoldDB" id="L1IIB3"/>
<feature type="coiled-coil region" evidence="1">
    <location>
        <begin position="139"/>
        <end position="173"/>
    </location>
</feature>
<reference evidence="5" key="2">
    <citation type="submission" date="2012-11" db="EMBL/GenBank/DDBJ databases">
        <authorList>
            <person name="Kuo A."/>
            <person name="Curtis B.A."/>
            <person name="Tanifuji G."/>
            <person name="Burki F."/>
            <person name="Gruber A."/>
            <person name="Irimia M."/>
            <person name="Maruyama S."/>
            <person name="Arias M.C."/>
            <person name="Ball S.G."/>
            <person name="Gile G.H."/>
            <person name="Hirakawa Y."/>
            <person name="Hopkins J.F."/>
            <person name="Rensing S.A."/>
            <person name="Schmutz J."/>
            <person name="Symeonidi A."/>
            <person name="Elias M."/>
            <person name="Eveleigh R.J."/>
            <person name="Herman E.K."/>
            <person name="Klute M.J."/>
            <person name="Nakayama T."/>
            <person name="Obornik M."/>
            <person name="Reyes-Prieto A."/>
            <person name="Armbrust E.V."/>
            <person name="Aves S.J."/>
            <person name="Beiko R.G."/>
            <person name="Coutinho P."/>
            <person name="Dacks J.B."/>
            <person name="Durnford D.G."/>
            <person name="Fast N.M."/>
            <person name="Green B.R."/>
            <person name="Grisdale C."/>
            <person name="Hempe F."/>
            <person name="Henrissat B."/>
            <person name="Hoppner M.P."/>
            <person name="Ishida K.-I."/>
            <person name="Kim E."/>
            <person name="Koreny L."/>
            <person name="Kroth P.G."/>
            <person name="Liu Y."/>
            <person name="Malik S.-B."/>
            <person name="Maier U.G."/>
            <person name="McRose D."/>
            <person name="Mock T."/>
            <person name="Neilson J.A."/>
            <person name="Onodera N.T."/>
            <person name="Poole A.M."/>
            <person name="Pritham E.J."/>
            <person name="Richards T.A."/>
            <person name="Rocap G."/>
            <person name="Roy S.W."/>
            <person name="Sarai C."/>
            <person name="Schaack S."/>
            <person name="Shirato S."/>
            <person name="Slamovits C.H."/>
            <person name="Spencer D.F."/>
            <person name="Suzuki S."/>
            <person name="Worden A.Z."/>
            <person name="Zauner S."/>
            <person name="Barry K."/>
            <person name="Bell C."/>
            <person name="Bharti A.K."/>
            <person name="Crow J.A."/>
            <person name="Grimwood J."/>
            <person name="Kramer R."/>
            <person name="Lindquist E."/>
            <person name="Lucas S."/>
            <person name="Salamov A."/>
            <person name="McFadden G.I."/>
            <person name="Lane C.E."/>
            <person name="Keeling P.J."/>
            <person name="Gray M.W."/>
            <person name="Grigoriev I.V."/>
            <person name="Archibald J.M."/>
        </authorList>
    </citation>
    <scope>NUCLEOTIDE SEQUENCE</scope>
    <source>
        <strain evidence="5">CCMP2712</strain>
    </source>
</reference>
<feature type="region of interest" description="Disordered" evidence="2">
    <location>
        <begin position="72"/>
        <end position="128"/>
    </location>
</feature>
<keyword evidence="5" id="KW-1185">Reference proteome</keyword>
<dbReference type="RefSeq" id="XP_005822659.1">
    <property type="nucleotide sequence ID" value="XM_005822602.1"/>
</dbReference>
<organism evidence="3">
    <name type="scientific">Guillardia theta (strain CCMP2712)</name>
    <name type="common">Cryptophyte</name>
    <dbReference type="NCBI Taxonomy" id="905079"/>
    <lineage>
        <taxon>Eukaryota</taxon>
        <taxon>Cryptophyceae</taxon>
        <taxon>Pyrenomonadales</taxon>
        <taxon>Geminigeraceae</taxon>
        <taxon>Guillardia</taxon>
    </lineage>
</organism>
<evidence type="ECO:0000313" key="4">
    <source>
        <dbReference type="EnsemblProtists" id="EKX35679"/>
    </source>
</evidence>
<evidence type="ECO:0000313" key="3">
    <source>
        <dbReference type="EMBL" id="EKX35679.1"/>
    </source>
</evidence>
<keyword evidence="1" id="KW-0175">Coiled coil</keyword>
<protein>
    <submittedName>
        <fullName evidence="3 4">Uncharacterized protein</fullName>
    </submittedName>
</protein>
<evidence type="ECO:0000313" key="5">
    <source>
        <dbReference type="Proteomes" id="UP000011087"/>
    </source>
</evidence>
<sequence length="174" mass="20196">MSRYLSSTNSTDSANMMRYLKERQCSQLLRHAMSSYFQAIAKARQENDFDRLAYLEDPKSFFLDHFSYIHSESDQQQQEEPDHRLKTVDGPSNSNIRWSLRPTSAGGWQARQPTQDVKAKTAPPAVNENEGELVKQIAIEQLQQQFDDETTKVKELEARLAELHEMKRMKESEV</sequence>
<accession>L1IIB3</accession>
<reference evidence="3 5" key="1">
    <citation type="journal article" date="2012" name="Nature">
        <title>Algal genomes reveal evolutionary mosaicism and the fate of nucleomorphs.</title>
        <authorList>
            <consortium name="DOE Joint Genome Institute"/>
            <person name="Curtis B.A."/>
            <person name="Tanifuji G."/>
            <person name="Burki F."/>
            <person name="Gruber A."/>
            <person name="Irimia M."/>
            <person name="Maruyama S."/>
            <person name="Arias M.C."/>
            <person name="Ball S.G."/>
            <person name="Gile G.H."/>
            <person name="Hirakawa Y."/>
            <person name="Hopkins J.F."/>
            <person name="Kuo A."/>
            <person name="Rensing S.A."/>
            <person name="Schmutz J."/>
            <person name="Symeonidi A."/>
            <person name="Elias M."/>
            <person name="Eveleigh R.J."/>
            <person name="Herman E.K."/>
            <person name="Klute M.J."/>
            <person name="Nakayama T."/>
            <person name="Obornik M."/>
            <person name="Reyes-Prieto A."/>
            <person name="Armbrust E.V."/>
            <person name="Aves S.J."/>
            <person name="Beiko R.G."/>
            <person name="Coutinho P."/>
            <person name="Dacks J.B."/>
            <person name="Durnford D.G."/>
            <person name="Fast N.M."/>
            <person name="Green B.R."/>
            <person name="Grisdale C.J."/>
            <person name="Hempel F."/>
            <person name="Henrissat B."/>
            <person name="Hoppner M.P."/>
            <person name="Ishida K."/>
            <person name="Kim E."/>
            <person name="Koreny L."/>
            <person name="Kroth P.G."/>
            <person name="Liu Y."/>
            <person name="Malik S.B."/>
            <person name="Maier U.G."/>
            <person name="McRose D."/>
            <person name="Mock T."/>
            <person name="Neilson J.A."/>
            <person name="Onodera N.T."/>
            <person name="Poole A.M."/>
            <person name="Pritham E.J."/>
            <person name="Richards T.A."/>
            <person name="Rocap G."/>
            <person name="Roy S.W."/>
            <person name="Sarai C."/>
            <person name="Schaack S."/>
            <person name="Shirato S."/>
            <person name="Slamovits C.H."/>
            <person name="Spencer D.F."/>
            <person name="Suzuki S."/>
            <person name="Worden A.Z."/>
            <person name="Zauner S."/>
            <person name="Barry K."/>
            <person name="Bell C."/>
            <person name="Bharti A.K."/>
            <person name="Crow J.A."/>
            <person name="Grimwood J."/>
            <person name="Kramer R."/>
            <person name="Lindquist E."/>
            <person name="Lucas S."/>
            <person name="Salamov A."/>
            <person name="McFadden G.I."/>
            <person name="Lane C.E."/>
            <person name="Keeling P.J."/>
            <person name="Gray M.W."/>
            <person name="Grigoriev I.V."/>
            <person name="Archibald J.M."/>
        </authorList>
    </citation>
    <scope>NUCLEOTIDE SEQUENCE</scope>
    <source>
        <strain evidence="3 5">CCMP2712</strain>
    </source>
</reference>
<name>L1IIB3_GUITC</name>
<dbReference type="PaxDb" id="55529-EKX35679"/>
<gene>
    <name evidence="3" type="ORF">GUITHDRAFT_165906</name>
</gene>